<accession>A0ABW5E5W3</accession>
<evidence type="ECO:0000256" key="5">
    <source>
        <dbReference type="SAM" id="SignalP"/>
    </source>
</evidence>
<comment type="subcellular location">
    <subcellularLocation>
        <location evidence="1 4">Cell outer membrane</location>
    </subcellularLocation>
</comment>
<dbReference type="Gene3D" id="2.170.130.10">
    <property type="entry name" value="TonB-dependent receptor, plug domain"/>
    <property type="match status" value="1"/>
</dbReference>
<evidence type="ECO:0000256" key="1">
    <source>
        <dbReference type="ARBA" id="ARBA00004442"/>
    </source>
</evidence>
<comment type="caution">
    <text evidence="8">The sequence shown here is derived from an EMBL/GenBank/DDBJ whole genome shotgun (WGS) entry which is preliminary data.</text>
</comment>
<feature type="chain" id="PRO_5046282771" evidence="5">
    <location>
        <begin position="22"/>
        <end position="943"/>
    </location>
</feature>
<keyword evidence="4" id="KW-0798">TonB box</keyword>
<organism evidence="8 9">
    <name type="scientific">Microbulbifer halophilus</name>
    <dbReference type="NCBI Taxonomy" id="453963"/>
    <lineage>
        <taxon>Bacteria</taxon>
        <taxon>Pseudomonadati</taxon>
        <taxon>Pseudomonadota</taxon>
        <taxon>Gammaproteobacteria</taxon>
        <taxon>Cellvibrionales</taxon>
        <taxon>Microbulbiferaceae</taxon>
        <taxon>Microbulbifer</taxon>
    </lineage>
</organism>
<dbReference type="Pfam" id="PF00593">
    <property type="entry name" value="TonB_dep_Rec_b-barrel"/>
    <property type="match status" value="1"/>
</dbReference>
<dbReference type="Proteomes" id="UP001597425">
    <property type="component" value="Unassembled WGS sequence"/>
</dbReference>
<dbReference type="EMBL" id="JBHUJD010000001">
    <property type="protein sequence ID" value="MFD2308993.1"/>
    <property type="molecule type" value="Genomic_DNA"/>
</dbReference>
<protein>
    <submittedName>
        <fullName evidence="8">TonB-dependent receptor</fullName>
    </submittedName>
</protein>
<dbReference type="Pfam" id="PF07715">
    <property type="entry name" value="Plug"/>
    <property type="match status" value="1"/>
</dbReference>
<dbReference type="PANTHER" id="PTHR40980:SF3">
    <property type="entry name" value="TONB-DEPENDENT RECEPTOR-LIKE BETA-BARREL DOMAIN-CONTAINING PROTEIN"/>
    <property type="match status" value="1"/>
</dbReference>
<dbReference type="InterPro" id="IPR037066">
    <property type="entry name" value="Plug_dom_sf"/>
</dbReference>
<evidence type="ECO:0000313" key="9">
    <source>
        <dbReference type="Proteomes" id="UP001597425"/>
    </source>
</evidence>
<dbReference type="PANTHER" id="PTHR40980">
    <property type="entry name" value="PLUG DOMAIN-CONTAINING PROTEIN"/>
    <property type="match status" value="1"/>
</dbReference>
<dbReference type="InterPro" id="IPR012910">
    <property type="entry name" value="Plug_dom"/>
</dbReference>
<dbReference type="SUPFAM" id="SSF56935">
    <property type="entry name" value="Porins"/>
    <property type="match status" value="1"/>
</dbReference>
<evidence type="ECO:0000259" key="6">
    <source>
        <dbReference type="Pfam" id="PF00593"/>
    </source>
</evidence>
<dbReference type="InterPro" id="IPR010104">
    <property type="entry name" value="TonB_rcpt_bac"/>
</dbReference>
<dbReference type="InterPro" id="IPR036942">
    <property type="entry name" value="Beta-barrel_TonB_sf"/>
</dbReference>
<proteinExistence type="inferred from homology"/>
<gene>
    <name evidence="8" type="ORF">ACFSKX_01065</name>
</gene>
<evidence type="ECO:0000259" key="7">
    <source>
        <dbReference type="Pfam" id="PF07715"/>
    </source>
</evidence>
<feature type="signal peptide" evidence="5">
    <location>
        <begin position="1"/>
        <end position="21"/>
    </location>
</feature>
<keyword evidence="9" id="KW-1185">Reference proteome</keyword>
<dbReference type="NCBIfam" id="TIGR01782">
    <property type="entry name" value="TonB-Xanth-Caul"/>
    <property type="match status" value="1"/>
</dbReference>
<feature type="domain" description="TonB-dependent receptor plug" evidence="7">
    <location>
        <begin position="51"/>
        <end position="160"/>
    </location>
</feature>
<name>A0ABW5E5W3_9GAMM</name>
<evidence type="ECO:0000313" key="8">
    <source>
        <dbReference type="EMBL" id="MFD2308993.1"/>
    </source>
</evidence>
<sequence>MMRYQLKPLVLAMAVTTPVMAQDQAAPGEATLEEITVTGFRQSLERALDTKRMSANNTDSIIAEDIGKMPDLNLAESLQRVPGVAITREGGEGRNITVRGLGPGFSRTTLNGMEVPASTGGLDSSGGVNRGRSFDFNVFASELFNRITIHKSAIASVEEGGLASTVELDTAKPFDNPGQQVHFGGQFMVDSFADDSNPRMTGLYSNTFMDDRFGVLVSASYSERSVRQEGFGSVRWTSPDANGMCWDCTALYEDADDPEKITGYVRNETVDTTINGTPNPSALGDSVAGDRVPLDYMWTPRLPRMDSFNRDQERLGLSSSLQFRPTDSMEFTLDVLTSNLSADVTSYNYFAQFRNTYDQIVPNSVTLDDSGRYIVAGEFDNVTPRSESRGQFSETDFRQVVLSGAFDLSDSVTLDLMYGNAVSEHTEDQLRFNQTAREGHGFSYSFEKDSNIAEMSYDFDTLDPSNYVWTGPVLRRDIVERDNDTFRADFNIEGDTSNIKTGLIWNSRKIQSQRWDAINVTDLNGEVVDGNLSAELGNIVGDYADGIDAPSGYPTSWLVADYDRAADAWGVGDWELNPEDSSTYDIEEESLGGYVEGNVETQLLGLPFTVNAGVRVVDTSVTSRGVASDGQGNFVPTEREGSYTEILPSSNFVLELEEDLLLRLGLTRNMSRPGLGSLAGTVNVTPINGNVSVGNPDLEPVRANAADLGLEWYFADESVLAFTLFHKQIESFITGETLENQALPADIRAMVAARPEYDPDSPIYEPNAINPDAEGWNISTSVNGEGADLEGYEIGYQQPLRFLPGWASNFGVLANFTHVKSRADFGNGVRGSLEGLSENSYNFGLYYETDLFGGRVMVNGRDDYVTDQTGSNGNASHGTTGPTRVDMSAFYNVTDYMQITLEGINLTNETERLYTTGPMGNMNLVREYNTTGREILLGLRANF</sequence>
<evidence type="ECO:0000256" key="3">
    <source>
        <dbReference type="ARBA" id="ARBA00023237"/>
    </source>
</evidence>
<dbReference type="RefSeq" id="WP_265721814.1">
    <property type="nucleotide sequence ID" value="NZ_JAPIVK010000015.1"/>
</dbReference>
<keyword evidence="3" id="KW-0998">Cell outer membrane</keyword>
<evidence type="ECO:0000256" key="4">
    <source>
        <dbReference type="RuleBase" id="RU003357"/>
    </source>
</evidence>
<dbReference type="InterPro" id="IPR000531">
    <property type="entry name" value="Beta-barrel_TonB"/>
</dbReference>
<keyword evidence="5" id="KW-0732">Signal</keyword>
<feature type="domain" description="TonB-dependent receptor-like beta-barrel" evidence="6">
    <location>
        <begin position="437"/>
        <end position="906"/>
    </location>
</feature>
<keyword evidence="2 4" id="KW-0472">Membrane</keyword>
<comment type="similarity">
    <text evidence="4">Belongs to the TonB-dependent receptor family.</text>
</comment>
<reference evidence="9" key="1">
    <citation type="journal article" date="2019" name="Int. J. Syst. Evol. Microbiol.">
        <title>The Global Catalogue of Microorganisms (GCM) 10K type strain sequencing project: providing services to taxonomists for standard genome sequencing and annotation.</title>
        <authorList>
            <consortium name="The Broad Institute Genomics Platform"/>
            <consortium name="The Broad Institute Genome Sequencing Center for Infectious Disease"/>
            <person name="Wu L."/>
            <person name="Ma J."/>
        </authorList>
    </citation>
    <scope>NUCLEOTIDE SEQUENCE [LARGE SCALE GENOMIC DNA]</scope>
    <source>
        <strain evidence="9">KCTC 12848</strain>
    </source>
</reference>
<evidence type="ECO:0000256" key="2">
    <source>
        <dbReference type="ARBA" id="ARBA00023136"/>
    </source>
</evidence>
<dbReference type="Gene3D" id="2.40.170.20">
    <property type="entry name" value="TonB-dependent receptor, beta-barrel domain"/>
    <property type="match status" value="1"/>
</dbReference>
<keyword evidence="8" id="KW-0675">Receptor</keyword>